<keyword evidence="5" id="KW-1133">Transmembrane helix</keyword>
<dbReference type="PANTHER" id="PTHR46439:SF1">
    <property type="entry name" value="CYSTEINE-RICH MOTOR NEURON 1 PROTEIN"/>
    <property type="match status" value="1"/>
</dbReference>
<sequence length="984" mass="107583">MMHFKLNTILLHSLFLGVLLLPWQGVLALTCTACDPSACPTSDCVGGVVWDPCQCCKICAQQALQPCGGMYAIYGQCDMNLTCIIQPNHGDLLTGNEPGICKPTDALTSWDKCQESAYDGCNVEEDKCTCGRLTACSNPFQFQSAAKCNLYLSFTKSQDGCEEVICDVQQSPHCPEDSVLIEGYTPTGTCCPLPSRCECHPQRCSYNLCPPNSERVLVRRGNNQPGTCCDLYSCQSQNECAGVRCATDYTQISVSCPADSTLISDSSKRSCCPGKSACQCHFDRCSVPKCPHGKSAQVTYRGDGKPGSCCDVYSCTKENQFVGCSVNGTRFEHGATYHHESCSVCECKNGLSHCEPRICPSLSCTSLVKDPAACCPRCLEDGDGNNPPYFPYPMCKSSDGSSIYEVGETWSPDRCTHCKCEADGQTRCTAAFCQEPPEITVTTPSCPSLVNCSLSDSDCPFGYKHDEQQCRLCDCNPSVTGCSTQAHCTVDCARGYLTDESGCNLCKCRQRQCKDLTNCMKQCPYGYKINKKGCDRCKCRRCPSMDMCTKICSNGLDFNKYGCQICKCRDLSKAVDFINARSCIDPFTSRRYDDGETWSSNCYICVCRGGDVMCDVMKCPVPKCNKPRIKDSDCCPTCPGEHLYESFMHKLLLKLYILFHFFLKKGETKLSGPLVPQSLSCQQFNEGNWYAEGETWTYDNCTSCTCHSGHVMCTSPKCLPTPCVSPFYEPGNCCPQCPDNEVDVDYSVHSTCVDDTGKVYKNGMVYQRDACTSCVCLKGISKCFSKQCPLIHGCDNPVLKRGQCCPKCLGKTKPSGNCNAGNTIRNNEEHWNMTADACATCVCRHGHVECSNTICKPIPVQCRRLYKRPGTCCDECVEVEAKTPPGDGNGSPTSATYEWMPIVLAVCITCLAIGVVCAVVFLLKKKRSLNKQKYTPGLPTLTTSSDPNQMMAASGLRTGSVGTARTLIVSTSSEDERTSSGMDH</sequence>
<dbReference type="InterPro" id="IPR001007">
    <property type="entry name" value="VWF_dom"/>
</dbReference>
<dbReference type="InterPro" id="IPR011061">
    <property type="entry name" value="Hirudin/antistatin"/>
</dbReference>
<evidence type="ECO:0000256" key="2">
    <source>
        <dbReference type="ARBA" id="ARBA00022737"/>
    </source>
</evidence>
<evidence type="ECO:0000313" key="11">
    <source>
        <dbReference type="Proteomes" id="UP001642483"/>
    </source>
</evidence>
<keyword evidence="11" id="KW-1185">Reference proteome</keyword>
<organism evidence="10 11">
    <name type="scientific">Clavelina lepadiformis</name>
    <name type="common">Light-bulb sea squirt</name>
    <name type="synonym">Ascidia lepadiformis</name>
    <dbReference type="NCBI Taxonomy" id="159417"/>
    <lineage>
        <taxon>Eukaryota</taxon>
        <taxon>Metazoa</taxon>
        <taxon>Chordata</taxon>
        <taxon>Tunicata</taxon>
        <taxon>Ascidiacea</taxon>
        <taxon>Aplousobranchia</taxon>
        <taxon>Clavelinidae</taxon>
        <taxon>Clavelina</taxon>
    </lineage>
</organism>
<feature type="domain" description="VWFC" evidence="7">
    <location>
        <begin position="581"/>
        <end position="639"/>
    </location>
</feature>
<gene>
    <name evidence="10" type="ORF">CVLEPA_LOCUS16262</name>
</gene>
<feature type="domain" description="Antistasin-like" evidence="8">
    <location>
        <begin position="542"/>
        <end position="568"/>
    </location>
</feature>
<proteinExistence type="predicted"/>
<keyword evidence="5" id="KW-0472">Membrane</keyword>
<dbReference type="Pfam" id="PF00219">
    <property type="entry name" value="IGFBP"/>
    <property type="match status" value="1"/>
</dbReference>
<evidence type="ECO:0000256" key="1">
    <source>
        <dbReference type="ARBA" id="ARBA00022729"/>
    </source>
</evidence>
<feature type="domain" description="Antistasin-like" evidence="8">
    <location>
        <begin position="482"/>
        <end position="508"/>
    </location>
</feature>
<dbReference type="PROSITE" id="PS51252">
    <property type="entry name" value="ANTISTASIN"/>
    <property type="match status" value="3"/>
</dbReference>
<feature type="domain" description="VWFC" evidence="7">
    <location>
        <begin position="393"/>
        <end position="471"/>
    </location>
</feature>
<accession>A0ABP0G362</accession>
<dbReference type="Pfam" id="PF02822">
    <property type="entry name" value="Antistasin"/>
    <property type="match status" value="3"/>
</dbReference>
<feature type="transmembrane region" description="Helical" evidence="5">
    <location>
        <begin position="899"/>
        <end position="923"/>
    </location>
</feature>
<comment type="caution">
    <text evidence="10">The sequence shown here is derived from an EMBL/GenBank/DDBJ whole genome shotgun (WGS) entry which is preliminary data.</text>
</comment>
<evidence type="ECO:0000313" key="10">
    <source>
        <dbReference type="EMBL" id="CAK8685109.1"/>
    </source>
</evidence>
<keyword evidence="3" id="KW-1015">Disulfide bond</keyword>
<evidence type="ECO:0000256" key="4">
    <source>
        <dbReference type="SAM" id="MobiDB-lite"/>
    </source>
</evidence>
<feature type="domain" description="Antistasin-like" evidence="8">
    <location>
        <begin position="513"/>
        <end position="539"/>
    </location>
</feature>
<dbReference type="PROSITE" id="PS01208">
    <property type="entry name" value="VWFC_1"/>
    <property type="match status" value="4"/>
</dbReference>
<dbReference type="PROSITE" id="PS51323">
    <property type="entry name" value="IGFBP_N_2"/>
    <property type="match status" value="1"/>
</dbReference>
<evidence type="ECO:0000256" key="3">
    <source>
        <dbReference type="ARBA" id="ARBA00023157"/>
    </source>
</evidence>
<feature type="domain" description="VWFC" evidence="7">
    <location>
        <begin position="679"/>
        <end position="738"/>
    </location>
</feature>
<dbReference type="Proteomes" id="UP001642483">
    <property type="component" value="Unassembled WGS sequence"/>
</dbReference>
<dbReference type="Pfam" id="PF00093">
    <property type="entry name" value="VWC"/>
    <property type="match status" value="2"/>
</dbReference>
<reference evidence="10 11" key="1">
    <citation type="submission" date="2024-02" db="EMBL/GenBank/DDBJ databases">
        <authorList>
            <person name="Daric V."/>
            <person name="Darras S."/>
        </authorList>
    </citation>
    <scope>NUCLEOTIDE SEQUENCE [LARGE SCALE GENOMIC DNA]</scope>
</reference>
<dbReference type="SUPFAM" id="SSF57603">
    <property type="entry name" value="FnI-like domain"/>
    <property type="match status" value="5"/>
</dbReference>
<evidence type="ECO:0000259" key="8">
    <source>
        <dbReference type="PROSITE" id="PS51252"/>
    </source>
</evidence>
<dbReference type="InterPro" id="IPR000867">
    <property type="entry name" value="IGFBP-like"/>
</dbReference>
<keyword evidence="5" id="KW-0812">Transmembrane</keyword>
<dbReference type="Gene3D" id="2.10.22.10">
    <property type="entry name" value="Antistasin, domain 1"/>
    <property type="match status" value="3"/>
</dbReference>
<dbReference type="PANTHER" id="PTHR46439">
    <property type="entry name" value="CYSTEINE-RICH MOTOR NEURON 1 PROTEIN"/>
    <property type="match status" value="1"/>
</dbReference>
<feature type="region of interest" description="Disordered" evidence="4">
    <location>
        <begin position="934"/>
        <end position="954"/>
    </location>
</feature>
<protein>
    <recommendedName>
        <fullName evidence="12">Cysteine-rich motor neuron 1 protein</fullName>
    </recommendedName>
</protein>
<dbReference type="Gene3D" id="6.20.200.20">
    <property type="match status" value="5"/>
</dbReference>
<dbReference type="Pfam" id="PF23334">
    <property type="entry name" value="VWC2L_2nd"/>
    <property type="match status" value="3"/>
</dbReference>
<evidence type="ECO:0000256" key="5">
    <source>
        <dbReference type="SAM" id="Phobius"/>
    </source>
</evidence>
<feature type="signal peptide" evidence="6">
    <location>
        <begin position="1"/>
        <end position="28"/>
    </location>
</feature>
<dbReference type="EMBL" id="CAWYQH010000099">
    <property type="protein sequence ID" value="CAK8685109.1"/>
    <property type="molecule type" value="Genomic_DNA"/>
</dbReference>
<keyword evidence="1 6" id="KW-0732">Signal</keyword>
<dbReference type="InterPro" id="IPR004094">
    <property type="entry name" value="Antistasin-like"/>
</dbReference>
<evidence type="ECO:0008006" key="12">
    <source>
        <dbReference type="Google" id="ProtNLM"/>
    </source>
</evidence>
<feature type="domain" description="VWFC" evidence="7">
    <location>
        <begin position="750"/>
        <end position="809"/>
    </location>
</feature>
<dbReference type="PROSITE" id="PS50184">
    <property type="entry name" value="VWFC_2"/>
    <property type="match status" value="6"/>
</dbReference>
<feature type="chain" id="PRO_5047317996" description="Cysteine-rich motor neuron 1 protein" evidence="6">
    <location>
        <begin position="29"/>
        <end position="984"/>
    </location>
</feature>
<dbReference type="SUPFAM" id="SSF57184">
    <property type="entry name" value="Growth factor receptor domain"/>
    <property type="match status" value="1"/>
</dbReference>
<feature type="domain" description="VWFC" evidence="7">
    <location>
        <begin position="322"/>
        <end position="379"/>
    </location>
</feature>
<feature type="domain" description="VWFC" evidence="7">
    <location>
        <begin position="816"/>
        <end position="877"/>
    </location>
</feature>
<evidence type="ECO:0000259" key="9">
    <source>
        <dbReference type="PROSITE" id="PS51323"/>
    </source>
</evidence>
<evidence type="ECO:0000256" key="6">
    <source>
        <dbReference type="SAM" id="SignalP"/>
    </source>
</evidence>
<feature type="domain" description="IGFBP N-terminal" evidence="9">
    <location>
        <begin position="27"/>
        <end position="104"/>
    </location>
</feature>
<dbReference type="Gene3D" id="2.10.70.10">
    <property type="entry name" value="Complement Module, domain 1"/>
    <property type="match status" value="1"/>
</dbReference>
<evidence type="ECO:0000259" key="7">
    <source>
        <dbReference type="PROSITE" id="PS50184"/>
    </source>
</evidence>
<dbReference type="SUPFAM" id="SSF57262">
    <property type="entry name" value="Leech antihemostatic proteins"/>
    <property type="match status" value="1"/>
</dbReference>
<dbReference type="InterPro" id="IPR052624">
    <property type="entry name" value="CRIM1"/>
</dbReference>
<keyword evidence="2" id="KW-0677">Repeat</keyword>
<dbReference type="SMART" id="SM00214">
    <property type="entry name" value="VWC"/>
    <property type="match status" value="6"/>
</dbReference>
<dbReference type="InterPro" id="IPR009030">
    <property type="entry name" value="Growth_fac_rcpt_cys_sf"/>
</dbReference>
<name>A0ABP0G362_CLALP</name>
<dbReference type="SMART" id="SM00121">
    <property type="entry name" value="IB"/>
    <property type="match status" value="1"/>
</dbReference>